<dbReference type="InterPro" id="IPR036179">
    <property type="entry name" value="Ig-like_dom_sf"/>
</dbReference>
<reference evidence="3 4" key="1">
    <citation type="journal article" date="2019" name="Mol. Ecol. Resour.">
        <title>Chromosome-level genome assembly of Triplophysa tibetana, a fish adapted to the harsh high-altitude environment of the Tibetan Plateau.</title>
        <authorList>
            <person name="Yang X."/>
            <person name="Liu H."/>
            <person name="Ma Z."/>
            <person name="Zou Y."/>
            <person name="Zou M."/>
            <person name="Mao Y."/>
            <person name="Li X."/>
            <person name="Wang H."/>
            <person name="Chen T."/>
            <person name="Wang W."/>
            <person name="Yang R."/>
        </authorList>
    </citation>
    <scope>NUCLEOTIDE SEQUENCE [LARGE SCALE GENOMIC DNA]</scope>
    <source>
        <strain evidence="3">TTIB1903HZAU</strain>
        <tissue evidence="3">Muscle</tissue>
    </source>
</reference>
<protein>
    <recommendedName>
        <fullName evidence="2">Immunoglobulin domain-containing protein</fullName>
    </recommendedName>
</protein>
<feature type="signal peptide" evidence="1">
    <location>
        <begin position="1"/>
        <end position="20"/>
    </location>
</feature>
<dbReference type="PANTHER" id="PTHR21063:SF4">
    <property type="entry name" value="CD48 ANTIGEN-RELATED"/>
    <property type="match status" value="1"/>
</dbReference>
<dbReference type="Gene3D" id="2.60.40.10">
    <property type="entry name" value="Immunoglobulins"/>
    <property type="match status" value="2"/>
</dbReference>
<dbReference type="EMBL" id="SOYY01000014">
    <property type="protein sequence ID" value="KAA0711759.1"/>
    <property type="molecule type" value="Genomic_DNA"/>
</dbReference>
<name>A0A5A9NRY1_9TELE</name>
<evidence type="ECO:0000313" key="3">
    <source>
        <dbReference type="EMBL" id="KAA0711759.1"/>
    </source>
</evidence>
<accession>A0A5A9NRY1</accession>
<evidence type="ECO:0000256" key="1">
    <source>
        <dbReference type="SAM" id="SignalP"/>
    </source>
</evidence>
<keyword evidence="4" id="KW-1185">Reference proteome</keyword>
<dbReference type="Proteomes" id="UP000324632">
    <property type="component" value="Chromosome 14"/>
</dbReference>
<comment type="caution">
    <text evidence="3">The sequence shown here is derived from an EMBL/GenBank/DDBJ whole genome shotgun (WGS) entry which is preliminary data.</text>
</comment>
<dbReference type="PANTHER" id="PTHR21063">
    <property type="entry name" value="LFA-3"/>
    <property type="match status" value="1"/>
</dbReference>
<organism evidence="3 4">
    <name type="scientific">Triplophysa tibetana</name>
    <dbReference type="NCBI Taxonomy" id="1572043"/>
    <lineage>
        <taxon>Eukaryota</taxon>
        <taxon>Metazoa</taxon>
        <taxon>Chordata</taxon>
        <taxon>Craniata</taxon>
        <taxon>Vertebrata</taxon>
        <taxon>Euteleostomi</taxon>
        <taxon>Actinopterygii</taxon>
        <taxon>Neopterygii</taxon>
        <taxon>Teleostei</taxon>
        <taxon>Ostariophysi</taxon>
        <taxon>Cypriniformes</taxon>
        <taxon>Nemacheilidae</taxon>
        <taxon>Triplophysa</taxon>
    </lineage>
</organism>
<evidence type="ECO:0000313" key="4">
    <source>
        <dbReference type="Proteomes" id="UP000324632"/>
    </source>
</evidence>
<dbReference type="AlphaFoldDB" id="A0A5A9NRY1"/>
<dbReference type="Gene3D" id="2.60.40.2710">
    <property type="match status" value="1"/>
</dbReference>
<sequence>MGICLIFLCVSLLITRGVFGDDVKSVSVMEGQNVILDTHVVKQRNDLMVWTYGPENTFVARLNGKANSIMYSDDERFRDKVKLEDQTGSLVIDETTTNLSGLYKLKISRNKNISNKRFNVTVYDDERFIDRLKLNDQTGDLIITHITSQHSGLYILKISRNNEVSYKRFSVIIYGDVKSVSIREGHSVILYTHVLKQGHDLMVWTYGPENTFVARLNELTGITRLSDDERFRERVNMDDQTGSLMINDTTTNHSGLYTLMIINNQKVSNNSFNLTVVTTVTDSRVPGLCVIPFVLLMICIICICV</sequence>
<dbReference type="SMART" id="SM00409">
    <property type="entry name" value="IG"/>
    <property type="match status" value="2"/>
</dbReference>
<feature type="chain" id="PRO_5022981784" description="Immunoglobulin domain-containing protein" evidence="1">
    <location>
        <begin position="21"/>
        <end position="305"/>
    </location>
</feature>
<evidence type="ECO:0000259" key="2">
    <source>
        <dbReference type="SMART" id="SM00409"/>
    </source>
</evidence>
<proteinExistence type="predicted"/>
<gene>
    <name evidence="3" type="ORF">E1301_Tti020876</name>
</gene>
<dbReference type="SUPFAM" id="SSF48726">
    <property type="entry name" value="Immunoglobulin"/>
    <property type="match status" value="2"/>
</dbReference>
<dbReference type="InterPro" id="IPR013106">
    <property type="entry name" value="Ig_V-set"/>
</dbReference>
<dbReference type="InterPro" id="IPR013783">
    <property type="entry name" value="Ig-like_fold"/>
</dbReference>
<dbReference type="Pfam" id="PF07686">
    <property type="entry name" value="V-set"/>
    <property type="match status" value="1"/>
</dbReference>
<feature type="domain" description="Immunoglobulin" evidence="2">
    <location>
        <begin position="23"/>
        <end position="123"/>
    </location>
</feature>
<feature type="domain" description="Immunoglobulin" evidence="2">
    <location>
        <begin position="177"/>
        <end position="277"/>
    </location>
</feature>
<keyword evidence="1" id="KW-0732">Signal</keyword>
<dbReference type="InterPro" id="IPR003599">
    <property type="entry name" value="Ig_sub"/>
</dbReference>